<accession>A0A9N8HPH8</accession>
<dbReference type="InterPro" id="IPR013694">
    <property type="entry name" value="VIT"/>
</dbReference>
<keyword evidence="6" id="KW-1185">Reference proteome</keyword>
<dbReference type="Pfam" id="PF13768">
    <property type="entry name" value="VWA_3"/>
    <property type="match status" value="1"/>
</dbReference>
<dbReference type="PROSITE" id="PS50234">
    <property type="entry name" value="VWFA"/>
    <property type="match status" value="1"/>
</dbReference>
<dbReference type="EMBL" id="CAICTM010001088">
    <property type="protein sequence ID" value="CAB9520302.1"/>
    <property type="molecule type" value="Genomic_DNA"/>
</dbReference>
<comment type="caution">
    <text evidence="5">The sequence shown here is derived from an EMBL/GenBank/DDBJ whole genome shotgun (WGS) entry which is preliminary data.</text>
</comment>
<protein>
    <submittedName>
        <fullName evidence="5">Trypsin inhibitor heavy chain H4</fullName>
    </submittedName>
</protein>
<feature type="transmembrane region" description="Helical" evidence="2">
    <location>
        <begin position="73"/>
        <end position="94"/>
    </location>
</feature>
<proteinExistence type="predicted"/>
<dbReference type="OrthoDB" id="299997at2759"/>
<feature type="compositionally biased region" description="Polar residues" evidence="1">
    <location>
        <begin position="1"/>
        <end position="13"/>
    </location>
</feature>
<feature type="region of interest" description="Disordered" evidence="1">
    <location>
        <begin position="1"/>
        <end position="23"/>
    </location>
</feature>
<dbReference type="InterPro" id="IPR002035">
    <property type="entry name" value="VWF_A"/>
</dbReference>
<keyword evidence="2" id="KW-0812">Transmembrane</keyword>
<dbReference type="PROSITE" id="PS51468">
    <property type="entry name" value="VIT"/>
    <property type="match status" value="1"/>
</dbReference>
<dbReference type="AlphaFoldDB" id="A0A9N8HPH8"/>
<dbReference type="Pfam" id="PF08487">
    <property type="entry name" value="VIT"/>
    <property type="match status" value="1"/>
</dbReference>
<organism evidence="5 6">
    <name type="scientific">Seminavis robusta</name>
    <dbReference type="NCBI Taxonomy" id="568900"/>
    <lineage>
        <taxon>Eukaryota</taxon>
        <taxon>Sar</taxon>
        <taxon>Stramenopiles</taxon>
        <taxon>Ochrophyta</taxon>
        <taxon>Bacillariophyta</taxon>
        <taxon>Bacillariophyceae</taxon>
        <taxon>Bacillariophycidae</taxon>
        <taxon>Naviculales</taxon>
        <taxon>Naviculaceae</taxon>
        <taxon>Seminavis</taxon>
    </lineage>
</organism>
<dbReference type="InterPro" id="IPR036465">
    <property type="entry name" value="vWFA_dom_sf"/>
</dbReference>
<dbReference type="Proteomes" id="UP001153069">
    <property type="component" value="Unassembled WGS sequence"/>
</dbReference>
<gene>
    <name evidence="5" type="ORF">SEMRO_1090_G240210.1</name>
</gene>
<dbReference type="SMART" id="SM00327">
    <property type="entry name" value="VWA"/>
    <property type="match status" value="1"/>
</dbReference>
<evidence type="ECO:0000256" key="1">
    <source>
        <dbReference type="SAM" id="MobiDB-lite"/>
    </source>
</evidence>
<evidence type="ECO:0000313" key="6">
    <source>
        <dbReference type="Proteomes" id="UP001153069"/>
    </source>
</evidence>
<name>A0A9N8HPH8_9STRA</name>
<keyword evidence="2" id="KW-1133">Transmembrane helix</keyword>
<sequence length="797" mass="84512">MTEGNIENNTNTKRPNEESSDNVILKLPNEVSSGNVAPKPPTVEKSILELQGDDTGGMTGQGRSTDAGRSGRTLAIGLVAVIALVLVIVLLVVLTKSDNEDYEMEPPVAMNFATGVSLITAYNINATISHRLARTVIKMEVANALDCTSIHGVTLQLPLAARVAALRTIADDGCTTRGEVQALEEARETFVETAAQGLPGAYVEARDAVTYSLQVSLPPMGTTVVELVLEEILRQRVGQVEFQIPLVPDEQVDQVSLVVNILDVGTADLVEVVTGYATANQTAMGTSGDGAPFNLDLGPDLSVGLVRSPFSLEISDAREYNLPRVTSGHFNPGVLPDGGVLHRDGDCFEYSFLPDSLQPKSKNIFFLVDTNQNGYSGFFDAAKAALAASIDSLTERDTLTIQAFGAKGTEELWGSTKATDTEKIEAKRFVSQLEQTAWNTNFHEALLEGLLRANRDAGKDNGVVTLMVVLSNSWAGAGATNRSRIASDIWKLNQEGDVKIFSLGSPRSDLELLRAIAIMNGGVTTPVADGTASFSAQMESFFESEFGNILLSDVQVTFGGDAFVYGATPREFPVLADGTEVVVRGLLSTDGATSLGEASLRAVTTATSPEGSQSWTATAVADPFVTSTGLPNSRCFQSYAHSRITQLLHLRDVALLLGDPVVEPVVSLTNPCNGTTSLADCIKEEALSLALKAQLVTRGLTGLVTIDENQCLVYNEEAEICLDGTNKGDSYWNEDTAADAMEYDSSEGGSSAMSASYGGSDGRGYYASAGTTMRASFSSALVMSGLAFLAMCLASWS</sequence>
<dbReference type="Gene3D" id="3.40.50.410">
    <property type="entry name" value="von Willebrand factor, type A domain"/>
    <property type="match status" value="1"/>
</dbReference>
<reference evidence="5" key="1">
    <citation type="submission" date="2020-06" db="EMBL/GenBank/DDBJ databases">
        <authorList>
            <consortium name="Plant Systems Biology data submission"/>
        </authorList>
    </citation>
    <scope>NUCLEOTIDE SEQUENCE</scope>
    <source>
        <strain evidence="5">D6</strain>
    </source>
</reference>
<keyword evidence="2" id="KW-0472">Membrane</keyword>
<feature type="domain" description="VIT" evidence="4">
    <location>
        <begin position="103"/>
        <end position="231"/>
    </location>
</feature>
<dbReference type="InterPro" id="IPR050934">
    <property type="entry name" value="ITIH"/>
</dbReference>
<evidence type="ECO:0000313" key="5">
    <source>
        <dbReference type="EMBL" id="CAB9520302.1"/>
    </source>
</evidence>
<dbReference type="PANTHER" id="PTHR10338:SF108">
    <property type="entry name" value="INTER-ALPHA-TRYPSIN INHIBITOR HEAVY CHAIN H4-LIKE PROTEIN"/>
    <property type="match status" value="1"/>
</dbReference>
<evidence type="ECO:0000259" key="3">
    <source>
        <dbReference type="PROSITE" id="PS50234"/>
    </source>
</evidence>
<dbReference type="SUPFAM" id="SSF53300">
    <property type="entry name" value="vWA-like"/>
    <property type="match status" value="1"/>
</dbReference>
<feature type="domain" description="VWFA" evidence="3">
    <location>
        <begin position="363"/>
        <end position="558"/>
    </location>
</feature>
<dbReference type="PANTHER" id="PTHR10338">
    <property type="entry name" value="INTER-ALPHA-TRYPSIN INHIBITOR HEAVY CHAIN FAMILY MEMBER"/>
    <property type="match status" value="1"/>
</dbReference>
<evidence type="ECO:0000259" key="4">
    <source>
        <dbReference type="PROSITE" id="PS51468"/>
    </source>
</evidence>
<dbReference type="SMART" id="SM00609">
    <property type="entry name" value="VIT"/>
    <property type="match status" value="1"/>
</dbReference>
<evidence type="ECO:0000256" key="2">
    <source>
        <dbReference type="SAM" id="Phobius"/>
    </source>
</evidence>